<feature type="compositionally biased region" description="Low complexity" evidence="1">
    <location>
        <begin position="1"/>
        <end position="15"/>
    </location>
</feature>
<proteinExistence type="predicted"/>
<feature type="region of interest" description="Disordered" evidence="1">
    <location>
        <begin position="1"/>
        <end position="24"/>
    </location>
</feature>
<reference evidence="2" key="1">
    <citation type="journal article" date="2013" name="ISME J.">
        <title>Previously unknown and highly divergent ssDNA viruses populate the oceans.</title>
        <authorList>
            <person name="Labonte J.M."/>
            <person name="Suttle C.A."/>
        </authorList>
    </citation>
    <scope>NUCLEOTIDE SEQUENCE</scope>
</reference>
<evidence type="ECO:0008006" key="3">
    <source>
        <dbReference type="Google" id="ProtNLM"/>
    </source>
</evidence>
<accession>S4TEL3</accession>
<protein>
    <recommendedName>
        <fullName evidence="3">Capsid protein</fullName>
    </recommendedName>
</protein>
<evidence type="ECO:0000313" key="2">
    <source>
        <dbReference type="EMBL" id="AGA18424.1"/>
    </source>
</evidence>
<organism evidence="2">
    <name type="scientific">uncultured marine virus</name>
    <dbReference type="NCBI Taxonomy" id="186617"/>
    <lineage>
        <taxon>Viruses</taxon>
        <taxon>environmental samples</taxon>
    </lineage>
</organism>
<name>S4TEL3_9VIRU</name>
<evidence type="ECO:0000256" key="1">
    <source>
        <dbReference type="SAM" id="MobiDB-lite"/>
    </source>
</evidence>
<dbReference type="EMBL" id="JX904521">
    <property type="protein sequence ID" value="AGA18424.1"/>
    <property type="molecule type" value="Genomic_DNA"/>
</dbReference>
<sequence>MSEMSGKASKASKGVAKGKRKRPNAMSIVRVPAGKVGFPQGMRTKLRMVHTKVFEPSGTIALSEPIQANGLFQPIAGATSRKPRGFEQFMTIYGNYTVLGCKASVRFMYEGYDGPSAVVGTDDELIKTTALATESGDARGCIPVACGVRKGTGLLGTVSSEDVIERERVKTVFITSQEGTRTVTLSAGTGEFYKNYTTVSSEGYSGSLSGNPTIPVYIEPWVARPVNYEDCETKVIAFIELEFDTVFTNPLPLLPPSSSGM</sequence>